<keyword evidence="8" id="KW-1185">Reference proteome</keyword>
<accession>A0A1M6S0E2</accession>
<dbReference type="SUPFAM" id="SSF51905">
    <property type="entry name" value="FAD/NAD(P)-binding domain"/>
    <property type="match status" value="1"/>
</dbReference>
<feature type="domain" description="FAD/NAD(P)-binding" evidence="6">
    <location>
        <begin position="11"/>
        <end position="303"/>
    </location>
</feature>
<keyword evidence="4" id="KW-0274">FAD</keyword>
<keyword evidence="5" id="KW-0560">Oxidoreductase</keyword>
<comment type="similarity">
    <text evidence="2">Belongs to the NADH dehydrogenase family.</text>
</comment>
<dbReference type="GO" id="GO:0019646">
    <property type="term" value="P:aerobic electron transport chain"/>
    <property type="evidence" value="ECO:0007669"/>
    <property type="project" value="TreeGrafter"/>
</dbReference>
<dbReference type="Pfam" id="PF07992">
    <property type="entry name" value="Pyr_redox_2"/>
    <property type="match status" value="1"/>
</dbReference>
<evidence type="ECO:0000256" key="2">
    <source>
        <dbReference type="ARBA" id="ARBA00005272"/>
    </source>
</evidence>
<dbReference type="Gene3D" id="3.50.50.100">
    <property type="match status" value="1"/>
</dbReference>
<dbReference type="STRING" id="1121393.SAMN02745216_03353"/>
<evidence type="ECO:0000259" key="6">
    <source>
        <dbReference type="Pfam" id="PF07992"/>
    </source>
</evidence>
<dbReference type="EMBL" id="FQZU01000023">
    <property type="protein sequence ID" value="SHK38047.1"/>
    <property type="molecule type" value="Genomic_DNA"/>
</dbReference>
<evidence type="ECO:0000256" key="4">
    <source>
        <dbReference type="ARBA" id="ARBA00022827"/>
    </source>
</evidence>
<dbReference type="OrthoDB" id="9781621at2"/>
<dbReference type="GO" id="GO:0003955">
    <property type="term" value="F:NAD(P)H dehydrogenase (quinone) activity"/>
    <property type="evidence" value="ECO:0007669"/>
    <property type="project" value="TreeGrafter"/>
</dbReference>
<evidence type="ECO:0000313" key="8">
    <source>
        <dbReference type="Proteomes" id="UP000183994"/>
    </source>
</evidence>
<reference evidence="8" key="1">
    <citation type="submission" date="2016-11" db="EMBL/GenBank/DDBJ databases">
        <authorList>
            <person name="Varghese N."/>
            <person name="Submissions S."/>
        </authorList>
    </citation>
    <scope>NUCLEOTIDE SEQUENCE [LARGE SCALE GENOMIC DNA]</scope>
    <source>
        <strain evidence="8">DSM 16219</strain>
    </source>
</reference>
<dbReference type="RefSeq" id="WP_073477410.1">
    <property type="nucleotide sequence ID" value="NZ_FQZU01000023.1"/>
</dbReference>
<evidence type="ECO:0000256" key="3">
    <source>
        <dbReference type="ARBA" id="ARBA00022630"/>
    </source>
</evidence>
<sequence>MEILRRKKRPRVLIVGANFGGLSAAKSLPGSFRATVLDPWPYFEFSPNIHELVSRIKSPRDLRLSKRKIVEAAGHRFVQDRAATWRPEENCVRTESGLEIPYDYAVCAVGGVSNFFNTPGAREIAFDFKSVENCHAIGKTLAANMRSGKPCSIVIAGGGIEGVEALGEVLRRYGDKPGTAVHLVEGRDRVLSFGPPGLHDAVVGGCRTMPVLFHMGTSVKRVAKNAVELSNGETIPADMTIWTGGVKPLKDLAPWGLANESGQWAPVNEFLQSPMHPEIFVAGDSAGLITPLGKQAYHAMDMGVCAAQNIIRLSKGGSPRKFKPSPKPTLVAFGALDAFLVAESITLAGPALSFAKEAVYQNAMHRFDPAWKPARAAHTAARLTRAGLNKALSYALSPKDLIQLGNFRVIR</sequence>
<organism evidence="7 8">
    <name type="scientific">Desulfatibacillum alkenivorans DSM 16219</name>
    <dbReference type="NCBI Taxonomy" id="1121393"/>
    <lineage>
        <taxon>Bacteria</taxon>
        <taxon>Pseudomonadati</taxon>
        <taxon>Thermodesulfobacteriota</taxon>
        <taxon>Desulfobacteria</taxon>
        <taxon>Desulfobacterales</taxon>
        <taxon>Desulfatibacillaceae</taxon>
        <taxon>Desulfatibacillum</taxon>
    </lineage>
</organism>
<protein>
    <submittedName>
        <fullName evidence="7">NADH dehydrogenase</fullName>
    </submittedName>
</protein>
<dbReference type="InterPro" id="IPR051169">
    <property type="entry name" value="NADH-Q_oxidoreductase"/>
</dbReference>
<evidence type="ECO:0000256" key="5">
    <source>
        <dbReference type="ARBA" id="ARBA00023002"/>
    </source>
</evidence>
<proteinExistence type="inferred from homology"/>
<name>A0A1M6S0E2_9BACT</name>
<keyword evidence="3" id="KW-0285">Flavoprotein</keyword>
<dbReference type="PANTHER" id="PTHR42913:SF3">
    <property type="entry name" value="64 KDA MITOCHONDRIAL NADH DEHYDROGENASE (EUROFUNG)"/>
    <property type="match status" value="1"/>
</dbReference>
<dbReference type="InterPro" id="IPR036188">
    <property type="entry name" value="FAD/NAD-bd_sf"/>
</dbReference>
<comment type="cofactor">
    <cofactor evidence="1">
        <name>FAD</name>
        <dbReference type="ChEBI" id="CHEBI:57692"/>
    </cofactor>
</comment>
<evidence type="ECO:0000313" key="7">
    <source>
        <dbReference type="EMBL" id="SHK38047.1"/>
    </source>
</evidence>
<dbReference type="Proteomes" id="UP000183994">
    <property type="component" value="Unassembled WGS sequence"/>
</dbReference>
<dbReference type="InterPro" id="IPR023753">
    <property type="entry name" value="FAD/NAD-binding_dom"/>
</dbReference>
<gene>
    <name evidence="7" type="ORF">SAMN02745216_03353</name>
</gene>
<evidence type="ECO:0000256" key="1">
    <source>
        <dbReference type="ARBA" id="ARBA00001974"/>
    </source>
</evidence>
<dbReference type="AlphaFoldDB" id="A0A1M6S0E2"/>
<dbReference type="PANTHER" id="PTHR42913">
    <property type="entry name" value="APOPTOSIS-INDUCING FACTOR 1"/>
    <property type="match status" value="1"/>
</dbReference>